<protein>
    <submittedName>
        <fullName evidence="6">SH3 domain-containing protein</fullName>
    </submittedName>
</protein>
<evidence type="ECO:0000256" key="2">
    <source>
        <dbReference type="ARBA" id="ARBA00022801"/>
    </source>
</evidence>
<keyword evidence="1 4" id="KW-0732">Signal</keyword>
<feature type="domain" description="SH3b" evidence="5">
    <location>
        <begin position="327"/>
        <end position="394"/>
    </location>
</feature>
<reference evidence="6 7" key="1">
    <citation type="submission" date="2024-04" db="EMBL/GenBank/DDBJ databases">
        <title>Screening of coral probiotics and analysis of their probiotic properties.</title>
        <authorList>
            <person name="Wang S."/>
        </authorList>
    </citation>
    <scope>NUCLEOTIDE SEQUENCE [LARGE SCALE GENOMIC DNA]</scope>
    <source>
        <strain evidence="6 7">GXU-Z9</strain>
    </source>
</reference>
<dbReference type="Pfam" id="PF13457">
    <property type="entry name" value="GW"/>
    <property type="match status" value="4"/>
</dbReference>
<dbReference type="InterPro" id="IPR050695">
    <property type="entry name" value="N-acetylmuramoyl_amidase_3"/>
</dbReference>
<evidence type="ECO:0000256" key="3">
    <source>
        <dbReference type="ARBA" id="ARBA00023316"/>
    </source>
</evidence>
<accession>A0ABZ2ZGF3</accession>
<dbReference type="Pfam" id="PF08239">
    <property type="entry name" value="SH3_3"/>
    <property type="match status" value="5"/>
</dbReference>
<dbReference type="Proteomes" id="UP001472074">
    <property type="component" value="Chromosome"/>
</dbReference>
<dbReference type="Gene3D" id="2.30.30.40">
    <property type="entry name" value="SH3 Domains"/>
    <property type="match status" value="6"/>
</dbReference>
<dbReference type="InterPro" id="IPR025987">
    <property type="entry name" value="GW_dom"/>
</dbReference>
<evidence type="ECO:0000313" key="7">
    <source>
        <dbReference type="Proteomes" id="UP001472074"/>
    </source>
</evidence>
<proteinExistence type="predicted"/>
<dbReference type="Gene3D" id="3.40.630.40">
    <property type="entry name" value="Zn-dependent exopeptidases"/>
    <property type="match status" value="1"/>
</dbReference>
<feature type="domain" description="SH3b" evidence="5">
    <location>
        <begin position="179"/>
        <end position="246"/>
    </location>
</feature>
<dbReference type="InterPro" id="IPR002508">
    <property type="entry name" value="MurNAc-LAA_cat"/>
</dbReference>
<dbReference type="InterPro" id="IPR003646">
    <property type="entry name" value="SH3-like_bac-type"/>
</dbReference>
<organism evidence="6 7">
    <name type="scientific">Cytobacillus pseudoceanisediminis</name>
    <dbReference type="NCBI Taxonomy" id="3051614"/>
    <lineage>
        <taxon>Bacteria</taxon>
        <taxon>Bacillati</taxon>
        <taxon>Bacillota</taxon>
        <taxon>Bacilli</taxon>
        <taxon>Bacillales</taxon>
        <taxon>Bacillaceae</taxon>
        <taxon>Cytobacillus</taxon>
    </lineage>
</organism>
<dbReference type="Pfam" id="PF01520">
    <property type="entry name" value="Amidase_3"/>
    <property type="match status" value="1"/>
</dbReference>
<dbReference type="PANTHER" id="PTHR30404">
    <property type="entry name" value="N-ACETYLMURAMOYL-L-ALANINE AMIDASE"/>
    <property type="match status" value="1"/>
</dbReference>
<evidence type="ECO:0000256" key="1">
    <source>
        <dbReference type="ARBA" id="ARBA00022729"/>
    </source>
</evidence>
<gene>
    <name evidence="6" type="ORF">AADC60_24755</name>
</gene>
<dbReference type="SMART" id="SM00287">
    <property type="entry name" value="SH3b"/>
    <property type="match status" value="9"/>
</dbReference>
<feature type="domain" description="SH3b" evidence="5">
    <location>
        <begin position="103"/>
        <end position="170"/>
    </location>
</feature>
<feature type="signal peptide" evidence="4">
    <location>
        <begin position="1"/>
        <end position="22"/>
    </location>
</feature>
<name>A0ABZ2ZGF3_9BACI</name>
<dbReference type="PROSITE" id="PS51781">
    <property type="entry name" value="SH3B"/>
    <property type="match status" value="4"/>
</dbReference>
<feature type="chain" id="PRO_5045860580" evidence="4">
    <location>
        <begin position="23"/>
        <end position="967"/>
    </location>
</feature>
<dbReference type="RefSeq" id="WP_342025771.1">
    <property type="nucleotide sequence ID" value="NZ_CP151651.1"/>
</dbReference>
<evidence type="ECO:0000256" key="4">
    <source>
        <dbReference type="SAM" id="SignalP"/>
    </source>
</evidence>
<dbReference type="PANTHER" id="PTHR30404:SF0">
    <property type="entry name" value="N-ACETYLMURAMOYL-L-ALANINE AMIDASE AMIC"/>
    <property type="match status" value="1"/>
</dbReference>
<evidence type="ECO:0000313" key="6">
    <source>
        <dbReference type="EMBL" id="WZP07227.1"/>
    </source>
</evidence>
<keyword evidence="2" id="KW-0378">Hydrolase</keyword>
<dbReference type="SMART" id="SM00646">
    <property type="entry name" value="Ami_3"/>
    <property type="match status" value="1"/>
</dbReference>
<feature type="domain" description="SH3b" evidence="5">
    <location>
        <begin position="479"/>
        <end position="547"/>
    </location>
</feature>
<dbReference type="CDD" id="cd02696">
    <property type="entry name" value="MurNAc-LAA"/>
    <property type="match status" value="1"/>
</dbReference>
<keyword evidence="7" id="KW-1185">Reference proteome</keyword>
<evidence type="ECO:0000259" key="5">
    <source>
        <dbReference type="PROSITE" id="PS51781"/>
    </source>
</evidence>
<dbReference type="Gene3D" id="2.30.30.170">
    <property type="match status" value="3"/>
</dbReference>
<sequence>MKKFLASSVLATAALFPVLVNAEDIDLPANMLVGQKVEIRSGATASYPLVTSLSTGKKVTVIDEFTNSAGELWYRVDLGTNKGWGLASSFTAQSTGDSGIQIGKQAIITGDNVNVRKGATTSYEPIAKLSKGTTVKVIDSFKNSSGELWYRIESGVIKGWIIEDYLKADAEVKPPAPVKETKTVQIDKAPVRKGATDSYSIITYVNKNQTVTIIDTFKNANGEVWYRADLGTVQGWIKETAFQAVTLPPASETGSKTVMIDKAPVRKGATDSYSIVTYVEKNQKVNIIDSFKNANGEVWYRADLGTVQGWIKETAFQAVTLPPAPETGSKTVMIDKAPVRKGATDSYSIVTYVEKNQKINIIDSFKNANGEVWYRADLGTVQGWIKENAFQAGSLPPAPETPDLPAIGSYVYSQVNSLDVRRGATSSYQSVGKLTLNQKVKVLDHFVHSSGEAWLRVEVNSSLAGWIPAESASANQAINTKLYVSVDVANMRSGPSLSHSVIDQATKGAELTAFETAKDSTGDLWYKVKTSAGSIAWVHESVVSKQPSVSVGTTMLVGTMNAALYAGASYDYKISERLPYNSKVTVLGEFTNSLGQRWIRIKSAAGKTGWTPEYELVTSQNVFKYVFAKKGAVIRKGAGTNYGVSAYLAENDSLKILRKLNGWLNVENAKGTRGWVLETQTTTVSAKRLSSPAYSTVNGENYLTWIKPSNFAVSYTTLSSNRLKITGAMTDIELPKGSIKGIKSIETFASGSQKSAVITFEPGYSFTLRDYSNKVSVKIVPFGLLGKKIVVDAGHGGKDPGAIGPSGLREKDVTLSTALLLKTELEKYGATVILTRSTDIFLELSERTSIANNSTGDAFISIHGDSFSSTSKGTTTYFNSTVNFNGPRSETLGNAIQKNMISSMNTYNRGVKEQNFYVNRMNQLPSVLVELAFISNPNEEALLKTTAFRQKAAIGITKGLEEYFNKF</sequence>
<dbReference type="InterPro" id="IPR038200">
    <property type="entry name" value="GW_dom_sf"/>
</dbReference>
<dbReference type="EMBL" id="CP151651">
    <property type="protein sequence ID" value="WZP07227.1"/>
    <property type="molecule type" value="Genomic_DNA"/>
</dbReference>
<keyword evidence="3" id="KW-0961">Cell wall biogenesis/degradation</keyword>
<dbReference type="SUPFAM" id="SSF53187">
    <property type="entry name" value="Zn-dependent exopeptidases"/>
    <property type="match status" value="1"/>
</dbReference>